<name>A0A8D8MH74_9HEMI</name>
<feature type="domain" description="Integrase catalytic" evidence="1">
    <location>
        <begin position="1"/>
        <end position="156"/>
    </location>
</feature>
<organism evidence="2">
    <name type="scientific">Cacopsylla melanoneura</name>
    <dbReference type="NCBI Taxonomy" id="428564"/>
    <lineage>
        <taxon>Eukaryota</taxon>
        <taxon>Metazoa</taxon>
        <taxon>Ecdysozoa</taxon>
        <taxon>Arthropoda</taxon>
        <taxon>Hexapoda</taxon>
        <taxon>Insecta</taxon>
        <taxon>Pterygota</taxon>
        <taxon>Neoptera</taxon>
        <taxon>Paraneoptera</taxon>
        <taxon>Hemiptera</taxon>
        <taxon>Sternorrhyncha</taxon>
        <taxon>Psylloidea</taxon>
        <taxon>Psyllidae</taxon>
        <taxon>Psyllinae</taxon>
        <taxon>Cacopsylla</taxon>
    </lineage>
</organism>
<dbReference type="PANTHER" id="PTHR47331:SF1">
    <property type="entry name" value="GAG-LIKE PROTEIN"/>
    <property type="match status" value="1"/>
</dbReference>
<dbReference type="GO" id="GO:0015074">
    <property type="term" value="P:DNA integration"/>
    <property type="evidence" value="ECO:0007669"/>
    <property type="project" value="InterPro"/>
</dbReference>
<proteinExistence type="predicted"/>
<dbReference type="GO" id="GO:0003676">
    <property type="term" value="F:nucleic acid binding"/>
    <property type="evidence" value="ECO:0007669"/>
    <property type="project" value="InterPro"/>
</dbReference>
<protein>
    <recommendedName>
        <fullName evidence="1">Integrase catalytic domain-containing protein</fullName>
    </recommendedName>
</protein>
<dbReference type="InterPro" id="IPR001584">
    <property type="entry name" value="Integrase_cat-core"/>
</dbReference>
<dbReference type="EMBL" id="HBUF01056846">
    <property type="protein sequence ID" value="CAG6624302.1"/>
    <property type="molecule type" value="Transcribed_RNA"/>
</dbReference>
<dbReference type="SUPFAM" id="SSF53098">
    <property type="entry name" value="Ribonuclease H-like"/>
    <property type="match status" value="1"/>
</dbReference>
<evidence type="ECO:0000313" key="2">
    <source>
        <dbReference type="EMBL" id="CAG6624302.1"/>
    </source>
</evidence>
<dbReference type="AlphaFoldDB" id="A0A8D8MH74"/>
<sequence>MVTKAVHLELVTDLSTETFVAALRRFIARRGKCLEMYSDNGSNFVGANNSLQDMYKLFQQNDFQKKLHDYTQTEQLTWHFIPPHSPHMGGLWEAGIKSTKFHLKRIVGEHKFTYEQWITLITQVESTLNSRPLYAASEDPKDYVALTPGHFLIGSSFRALPDRESLGVPSSNSTLTNKFRLIQQLYSTVVCMRYYS</sequence>
<reference evidence="2" key="1">
    <citation type="submission" date="2021-05" db="EMBL/GenBank/DDBJ databases">
        <authorList>
            <person name="Alioto T."/>
            <person name="Alioto T."/>
            <person name="Gomez Garrido J."/>
        </authorList>
    </citation>
    <scope>NUCLEOTIDE SEQUENCE</scope>
</reference>
<accession>A0A8D8MH74</accession>
<dbReference type="InterPro" id="IPR036397">
    <property type="entry name" value="RNaseH_sf"/>
</dbReference>
<evidence type="ECO:0000259" key="1">
    <source>
        <dbReference type="PROSITE" id="PS50994"/>
    </source>
</evidence>
<dbReference type="PANTHER" id="PTHR47331">
    <property type="entry name" value="PHD-TYPE DOMAIN-CONTAINING PROTEIN"/>
    <property type="match status" value="1"/>
</dbReference>
<dbReference type="PROSITE" id="PS50994">
    <property type="entry name" value="INTEGRASE"/>
    <property type="match status" value="1"/>
</dbReference>
<dbReference type="InterPro" id="IPR012337">
    <property type="entry name" value="RNaseH-like_sf"/>
</dbReference>
<dbReference type="Gene3D" id="3.30.420.10">
    <property type="entry name" value="Ribonuclease H-like superfamily/Ribonuclease H"/>
    <property type="match status" value="1"/>
</dbReference>